<dbReference type="PANTHER" id="PTHR43432">
    <property type="entry name" value="SLR0285 PROTEIN"/>
    <property type="match status" value="1"/>
</dbReference>
<comment type="caution">
    <text evidence="5">The sequence shown here is derived from an EMBL/GenBank/DDBJ whole genome shotgun (WGS) entry which is preliminary data.</text>
</comment>
<evidence type="ECO:0000256" key="2">
    <source>
        <dbReference type="ARBA" id="ARBA00023004"/>
    </source>
</evidence>
<organism evidence="5">
    <name type="scientific">bioreactor metagenome</name>
    <dbReference type="NCBI Taxonomy" id="1076179"/>
    <lineage>
        <taxon>unclassified sequences</taxon>
        <taxon>metagenomes</taxon>
        <taxon>ecological metagenomes</taxon>
    </lineage>
</organism>
<protein>
    <recommendedName>
        <fullName evidence="4">Radical SAM core domain-containing protein</fullName>
    </recommendedName>
</protein>
<dbReference type="CDD" id="cd01335">
    <property type="entry name" value="Radical_SAM"/>
    <property type="match status" value="1"/>
</dbReference>
<dbReference type="AlphaFoldDB" id="A0A644YYQ8"/>
<evidence type="ECO:0000259" key="4">
    <source>
        <dbReference type="Pfam" id="PF04055"/>
    </source>
</evidence>
<dbReference type="GO" id="GO:0046872">
    <property type="term" value="F:metal ion binding"/>
    <property type="evidence" value="ECO:0007669"/>
    <property type="project" value="UniProtKB-KW"/>
</dbReference>
<keyword evidence="2" id="KW-0408">Iron</keyword>
<dbReference type="Gene3D" id="3.80.30.30">
    <property type="match status" value="1"/>
</dbReference>
<accession>A0A644YYQ8</accession>
<evidence type="ECO:0000256" key="1">
    <source>
        <dbReference type="ARBA" id="ARBA00022723"/>
    </source>
</evidence>
<dbReference type="SFLD" id="SFLDS00029">
    <property type="entry name" value="Radical_SAM"/>
    <property type="match status" value="1"/>
</dbReference>
<dbReference type="GO" id="GO:0003824">
    <property type="term" value="F:catalytic activity"/>
    <property type="evidence" value="ECO:0007669"/>
    <property type="project" value="InterPro"/>
</dbReference>
<dbReference type="Pfam" id="PF04055">
    <property type="entry name" value="Radical_SAM"/>
    <property type="match status" value="1"/>
</dbReference>
<dbReference type="InterPro" id="IPR040086">
    <property type="entry name" value="MJ0683-like"/>
</dbReference>
<dbReference type="InterPro" id="IPR058240">
    <property type="entry name" value="rSAM_sf"/>
</dbReference>
<feature type="domain" description="Radical SAM core" evidence="4">
    <location>
        <begin position="16"/>
        <end position="182"/>
    </location>
</feature>
<keyword evidence="3" id="KW-0411">Iron-sulfur</keyword>
<evidence type="ECO:0000313" key="5">
    <source>
        <dbReference type="EMBL" id="MPM33612.1"/>
    </source>
</evidence>
<evidence type="ECO:0000256" key="3">
    <source>
        <dbReference type="ARBA" id="ARBA00023014"/>
    </source>
</evidence>
<dbReference type="EMBL" id="VSSQ01006708">
    <property type="protein sequence ID" value="MPM33612.1"/>
    <property type="molecule type" value="Genomic_DNA"/>
</dbReference>
<gene>
    <name evidence="5" type="ORF">SDC9_80189</name>
</gene>
<dbReference type="PANTHER" id="PTHR43432:SF3">
    <property type="entry name" value="SLR0285 PROTEIN"/>
    <property type="match status" value="1"/>
</dbReference>
<dbReference type="InterPro" id="IPR007197">
    <property type="entry name" value="rSAM"/>
</dbReference>
<dbReference type="GO" id="GO:0051536">
    <property type="term" value="F:iron-sulfur cluster binding"/>
    <property type="evidence" value="ECO:0007669"/>
    <property type="project" value="UniProtKB-KW"/>
</dbReference>
<proteinExistence type="predicted"/>
<dbReference type="SUPFAM" id="SSF102114">
    <property type="entry name" value="Radical SAM enzymes"/>
    <property type="match status" value="1"/>
</dbReference>
<dbReference type="SFLD" id="SFLDG01084">
    <property type="entry name" value="Uncharacterised_Radical_SAM_Su"/>
    <property type="match status" value="1"/>
</dbReference>
<keyword evidence="1" id="KW-0479">Metal-binding</keyword>
<reference evidence="5" key="1">
    <citation type="submission" date="2019-08" db="EMBL/GenBank/DDBJ databases">
        <authorList>
            <person name="Kucharzyk K."/>
            <person name="Murdoch R.W."/>
            <person name="Higgins S."/>
            <person name="Loffler F."/>
        </authorList>
    </citation>
    <scope>NUCLEOTIDE SEQUENCE</scope>
</reference>
<sequence length="287" mass="33269">MHYAPYKTILSPKNGMNLYRGCTHGCIYCDSRSLCYQMKHDFEDIEVKQNAVRILEEQLLRKRQPCMISTGSMCDPYIPLEKELQLTRQCLEVVEKHGFGLAILTKSVTILRDLDLLKAIHTKAKCVVQMTLTTYDEHLCRIIEPHVSTTAERFAALKEFRDAGIPTVVWLSPILPFINDTKVNLLGILEYCIEAKVHGILCFGFGVTLREGDREYFYAKLDEHFPGVKQKYIDTFGNAYSCNSKNNTFLYDIFQRECRKHGILYRPNEVFEYLNCFETNTEQLTLF</sequence>
<name>A0A644YYQ8_9ZZZZ</name>